<dbReference type="Pfam" id="PF03466">
    <property type="entry name" value="LysR_substrate"/>
    <property type="match status" value="1"/>
</dbReference>
<dbReference type="SUPFAM" id="SSF53850">
    <property type="entry name" value="Periplasmic binding protein-like II"/>
    <property type="match status" value="1"/>
</dbReference>
<evidence type="ECO:0000313" key="6">
    <source>
        <dbReference type="EMBL" id="SPP92816.1"/>
    </source>
</evidence>
<dbReference type="GO" id="GO:0032993">
    <property type="term" value="C:protein-DNA complex"/>
    <property type="evidence" value="ECO:0007669"/>
    <property type="project" value="TreeGrafter"/>
</dbReference>
<dbReference type="KEGG" id="bvz:BRAD3257_1696"/>
<dbReference type="AlphaFoldDB" id="A0A2U3PUL6"/>
<sequence length="219" mass="24056">MPGGQRAPARIEIGFEGSAVFPGVLASAIANYRETRPRTEIRLTELAILTQMNEIEEGRLDVGIVRLPADLPSRLTADAIFRDPIILAIPAAHPLTMSRSVPINQLRREKFVALRSQEDVGFNAQIADLCAEIRLDPHVTQRAGQFTTLIGLVAGGLGLGFVPSSVRNLRIPDVAYRPLDVSRHSILAMVYRRSERAEAVLTFIKELRVAAKQAADLCR</sequence>
<dbReference type="EMBL" id="LS398110">
    <property type="protein sequence ID" value="SPP92816.1"/>
    <property type="molecule type" value="Genomic_DNA"/>
</dbReference>
<evidence type="ECO:0000313" key="7">
    <source>
        <dbReference type="Proteomes" id="UP000246085"/>
    </source>
</evidence>
<dbReference type="PANTHER" id="PTHR30346:SF17">
    <property type="entry name" value="LYSR FAMILY TRANSCRIPTIONAL REGULATOR"/>
    <property type="match status" value="1"/>
</dbReference>
<dbReference type="Proteomes" id="UP000246085">
    <property type="component" value="Chromosome BRAD3257"/>
</dbReference>
<evidence type="ECO:0000256" key="3">
    <source>
        <dbReference type="ARBA" id="ARBA00023125"/>
    </source>
</evidence>
<dbReference type="Gene3D" id="3.40.190.10">
    <property type="entry name" value="Periplasmic binding protein-like II"/>
    <property type="match status" value="2"/>
</dbReference>
<accession>A0A2U3PUL6</accession>
<keyword evidence="3" id="KW-0238">DNA-binding</keyword>
<name>A0A2U3PUL6_9BRAD</name>
<evidence type="ECO:0000259" key="5">
    <source>
        <dbReference type="Pfam" id="PF03466"/>
    </source>
</evidence>
<evidence type="ECO:0000256" key="2">
    <source>
        <dbReference type="ARBA" id="ARBA00023015"/>
    </source>
</evidence>
<dbReference type="InterPro" id="IPR005119">
    <property type="entry name" value="LysR_subst-bd"/>
</dbReference>
<protein>
    <recommendedName>
        <fullName evidence="5">LysR substrate-binding domain-containing protein</fullName>
    </recommendedName>
</protein>
<evidence type="ECO:0000256" key="4">
    <source>
        <dbReference type="ARBA" id="ARBA00023163"/>
    </source>
</evidence>
<dbReference type="CDD" id="cd08414">
    <property type="entry name" value="PBP2_LTTR_aromatics_like"/>
    <property type="match status" value="1"/>
</dbReference>
<proteinExistence type="inferred from homology"/>
<comment type="similarity">
    <text evidence="1">Belongs to the LysR transcriptional regulatory family.</text>
</comment>
<dbReference type="RefSeq" id="WP_122401354.1">
    <property type="nucleotide sequence ID" value="NZ_LS398110.1"/>
</dbReference>
<gene>
    <name evidence="6" type="ORF">BRAD3257_1696</name>
</gene>
<feature type="domain" description="LysR substrate-binding" evidence="5">
    <location>
        <begin position="9"/>
        <end position="208"/>
    </location>
</feature>
<reference evidence="6 7" key="1">
    <citation type="submission" date="2018-03" db="EMBL/GenBank/DDBJ databases">
        <authorList>
            <person name="Gully D."/>
        </authorList>
    </citation>
    <scope>NUCLEOTIDE SEQUENCE [LARGE SCALE GENOMIC DNA]</scope>
    <source>
        <strain evidence="6">ORS3257</strain>
    </source>
</reference>
<dbReference type="PANTHER" id="PTHR30346">
    <property type="entry name" value="TRANSCRIPTIONAL DUAL REGULATOR HCAR-RELATED"/>
    <property type="match status" value="1"/>
</dbReference>
<evidence type="ECO:0000256" key="1">
    <source>
        <dbReference type="ARBA" id="ARBA00009437"/>
    </source>
</evidence>
<dbReference type="GO" id="GO:0003677">
    <property type="term" value="F:DNA binding"/>
    <property type="evidence" value="ECO:0007669"/>
    <property type="project" value="UniProtKB-KW"/>
</dbReference>
<keyword evidence="4" id="KW-0804">Transcription</keyword>
<keyword evidence="2" id="KW-0805">Transcription regulation</keyword>
<organism evidence="6 7">
    <name type="scientific">Bradyrhizobium vignae</name>
    <dbReference type="NCBI Taxonomy" id="1549949"/>
    <lineage>
        <taxon>Bacteria</taxon>
        <taxon>Pseudomonadati</taxon>
        <taxon>Pseudomonadota</taxon>
        <taxon>Alphaproteobacteria</taxon>
        <taxon>Hyphomicrobiales</taxon>
        <taxon>Nitrobacteraceae</taxon>
        <taxon>Bradyrhizobium</taxon>
    </lineage>
</organism>
<dbReference type="GO" id="GO:0003700">
    <property type="term" value="F:DNA-binding transcription factor activity"/>
    <property type="evidence" value="ECO:0007669"/>
    <property type="project" value="TreeGrafter"/>
</dbReference>